<evidence type="ECO:0000259" key="2">
    <source>
        <dbReference type="Pfam" id="PF00144"/>
    </source>
</evidence>
<keyword evidence="4" id="KW-1185">Reference proteome</keyword>
<feature type="chain" id="PRO_5045812185" evidence="1">
    <location>
        <begin position="23"/>
        <end position="368"/>
    </location>
</feature>
<dbReference type="InterPro" id="IPR001466">
    <property type="entry name" value="Beta-lactam-related"/>
</dbReference>
<gene>
    <name evidence="3" type="ORF">ACFSRZ_08070</name>
</gene>
<dbReference type="EMBL" id="JBHULH010000003">
    <property type="protein sequence ID" value="MFD2567325.1"/>
    <property type="molecule type" value="Genomic_DNA"/>
</dbReference>
<dbReference type="Pfam" id="PF00144">
    <property type="entry name" value="Beta-lactamase"/>
    <property type="match status" value="1"/>
</dbReference>
<dbReference type="GO" id="GO:0016787">
    <property type="term" value="F:hydrolase activity"/>
    <property type="evidence" value="ECO:0007669"/>
    <property type="project" value="UniProtKB-KW"/>
</dbReference>
<reference evidence="4" key="1">
    <citation type="journal article" date="2019" name="Int. J. Syst. Evol. Microbiol.">
        <title>The Global Catalogue of Microorganisms (GCM) 10K type strain sequencing project: providing services to taxonomists for standard genome sequencing and annotation.</title>
        <authorList>
            <consortium name="The Broad Institute Genomics Platform"/>
            <consortium name="The Broad Institute Genome Sequencing Center for Infectious Disease"/>
            <person name="Wu L."/>
            <person name="Ma J."/>
        </authorList>
    </citation>
    <scope>NUCLEOTIDE SEQUENCE [LARGE SCALE GENOMIC DNA]</scope>
    <source>
        <strain evidence="4">KCTC 52127</strain>
    </source>
</reference>
<dbReference type="InterPro" id="IPR012338">
    <property type="entry name" value="Beta-lactam/transpept-like"/>
</dbReference>
<dbReference type="RefSeq" id="WP_379666033.1">
    <property type="nucleotide sequence ID" value="NZ_JBHULH010000003.1"/>
</dbReference>
<evidence type="ECO:0000313" key="3">
    <source>
        <dbReference type="EMBL" id="MFD2567325.1"/>
    </source>
</evidence>
<evidence type="ECO:0000256" key="1">
    <source>
        <dbReference type="SAM" id="SignalP"/>
    </source>
</evidence>
<sequence>MKKLTNTVLSLFSILLFFSACKKKTSEETNLITTLFSKIENGDYPATNAILISQNDSLVFEKYFNGYGKDSLQDVRSTTKSITALLAGIAVDKGLFTVNDPVLTHLPQYTKENIQQWDPRKSQITIQDLLTMRTGIGCEQFFGDMGFPDCEDKMFDQKDWVKYGLDQVMAYNPKEKWLYTGTAPMIMGAVISESSQTSIPDFAAKHLFTPLNITDNYWWLQNRMTGRYFTAGSLRISPRNMLTIGTMVINKGKYNGQQVISEKMIDEITSEIVRLPQNYSFFDTAGNSWEGQEAATYGYYWYTEKAKIDGREITLKFTFGNGGNYIILVPELNNLVVVFTGSNYGKPILNKQPFDMLYKYILPYFLAS</sequence>
<dbReference type="PROSITE" id="PS51257">
    <property type="entry name" value="PROKAR_LIPOPROTEIN"/>
    <property type="match status" value="1"/>
</dbReference>
<keyword evidence="3" id="KW-0378">Hydrolase</keyword>
<organism evidence="3 4">
    <name type="scientific">Pseudotenacibaculum haliotis</name>
    <dbReference type="NCBI Taxonomy" id="1862138"/>
    <lineage>
        <taxon>Bacteria</taxon>
        <taxon>Pseudomonadati</taxon>
        <taxon>Bacteroidota</taxon>
        <taxon>Flavobacteriia</taxon>
        <taxon>Flavobacteriales</taxon>
        <taxon>Flavobacteriaceae</taxon>
        <taxon>Pseudotenacibaculum</taxon>
    </lineage>
</organism>
<keyword evidence="1" id="KW-0732">Signal</keyword>
<dbReference type="SUPFAM" id="SSF56601">
    <property type="entry name" value="beta-lactamase/transpeptidase-like"/>
    <property type="match status" value="1"/>
</dbReference>
<proteinExistence type="predicted"/>
<name>A0ABW5LRV8_9FLAO</name>
<dbReference type="PANTHER" id="PTHR43283:SF7">
    <property type="entry name" value="BETA-LACTAMASE-RELATED DOMAIN-CONTAINING PROTEIN"/>
    <property type="match status" value="1"/>
</dbReference>
<protein>
    <submittedName>
        <fullName evidence="3">Serine hydrolase domain-containing protein</fullName>
        <ecNumber evidence="3">3.-.-.-</ecNumber>
    </submittedName>
</protein>
<feature type="signal peptide" evidence="1">
    <location>
        <begin position="1"/>
        <end position="22"/>
    </location>
</feature>
<dbReference type="InterPro" id="IPR050789">
    <property type="entry name" value="Diverse_Enzym_Activities"/>
</dbReference>
<dbReference type="Proteomes" id="UP001597508">
    <property type="component" value="Unassembled WGS sequence"/>
</dbReference>
<dbReference type="Gene3D" id="3.40.710.10">
    <property type="entry name" value="DD-peptidase/beta-lactamase superfamily"/>
    <property type="match status" value="1"/>
</dbReference>
<evidence type="ECO:0000313" key="4">
    <source>
        <dbReference type="Proteomes" id="UP001597508"/>
    </source>
</evidence>
<dbReference type="PANTHER" id="PTHR43283">
    <property type="entry name" value="BETA-LACTAMASE-RELATED"/>
    <property type="match status" value="1"/>
</dbReference>
<accession>A0ABW5LRV8</accession>
<feature type="domain" description="Beta-lactamase-related" evidence="2">
    <location>
        <begin position="49"/>
        <end position="345"/>
    </location>
</feature>
<dbReference type="EC" id="3.-.-.-" evidence="3"/>
<comment type="caution">
    <text evidence="3">The sequence shown here is derived from an EMBL/GenBank/DDBJ whole genome shotgun (WGS) entry which is preliminary data.</text>
</comment>